<feature type="transmembrane region" description="Helical" evidence="4">
    <location>
        <begin position="5"/>
        <end position="25"/>
    </location>
</feature>
<dbReference type="Gene3D" id="3.90.550.10">
    <property type="entry name" value="Spore Coat Polysaccharide Biosynthesis Protein SpsA, Chain A"/>
    <property type="match status" value="1"/>
</dbReference>
<dbReference type="Proteomes" id="UP000193498">
    <property type="component" value="Unassembled WGS sequence"/>
</dbReference>
<dbReference type="AlphaFoldDB" id="A0A1Y1XGE1"/>
<comment type="caution">
    <text evidence="5">The sequence shown here is derived from an EMBL/GenBank/DDBJ whole genome shotgun (WGS) entry which is preliminary data.</text>
</comment>
<sequence length="272" mass="31689">MQKRYIGLIITSVACLIFVLTYLLLIEPSPDVSTVAVYEVRAEEIAIVMSHDENMPFYVPRGVENKREYAQRHGYQFFLQRNHSADIHESWSKITFTRKLMEENPQIKWFWWIDLDSIIMDPRISLEKLALNSKKIAAYKSKDIVISWDCNGLNTGSFFVRNSLWARDFLDTMIEYSAADRGMYGEQRVMQRLCRKDQAIMSHFSFPPLRTFAASLSHKCDLDYEADSVYKYRSGDFLVHFANCGPNDCHEDFEALWKRRVVLPAPAMNNVA</sequence>
<dbReference type="GO" id="GO:0016757">
    <property type="term" value="F:glycosyltransferase activity"/>
    <property type="evidence" value="ECO:0007669"/>
    <property type="project" value="UniProtKB-KW"/>
</dbReference>
<dbReference type="PROSITE" id="PS51257">
    <property type="entry name" value="PROKAR_LIPOPROTEIN"/>
    <property type="match status" value="1"/>
</dbReference>
<reference evidence="5 6" key="1">
    <citation type="submission" date="2016-07" db="EMBL/GenBank/DDBJ databases">
        <title>Pervasive Adenine N6-methylation of Active Genes in Fungi.</title>
        <authorList>
            <consortium name="DOE Joint Genome Institute"/>
            <person name="Mondo S.J."/>
            <person name="Dannebaum R.O."/>
            <person name="Kuo R.C."/>
            <person name="Labutti K."/>
            <person name="Haridas S."/>
            <person name="Kuo A."/>
            <person name="Salamov A."/>
            <person name="Ahrendt S.R."/>
            <person name="Lipzen A."/>
            <person name="Sullivan W."/>
            <person name="Andreopoulos W.B."/>
            <person name="Clum A."/>
            <person name="Lindquist E."/>
            <person name="Daum C."/>
            <person name="Ramamoorthy G.K."/>
            <person name="Gryganskyi A."/>
            <person name="Culley D."/>
            <person name="Magnuson J.K."/>
            <person name="James T.Y."/>
            <person name="O'Malley M.A."/>
            <person name="Stajich J.E."/>
            <person name="Spatafora J.W."/>
            <person name="Visel A."/>
            <person name="Grigoriev I.V."/>
        </authorList>
    </citation>
    <scope>NUCLEOTIDE SEQUENCE [LARGE SCALE GENOMIC DNA]</scope>
    <source>
        <strain evidence="5 6">CBS 931.73</strain>
    </source>
</reference>
<dbReference type="PANTHER" id="PTHR31306">
    <property type="entry name" value="ALPHA-1,6-MANNOSYLTRANSFERASE MNN11-RELATED"/>
    <property type="match status" value="1"/>
</dbReference>
<keyword evidence="4" id="KW-1133">Transmembrane helix</keyword>
<dbReference type="STRING" id="1314790.A0A1Y1XGE1"/>
<evidence type="ECO:0000313" key="6">
    <source>
        <dbReference type="Proteomes" id="UP000193498"/>
    </source>
</evidence>
<dbReference type="SUPFAM" id="SSF53448">
    <property type="entry name" value="Nucleotide-diphospho-sugar transferases"/>
    <property type="match status" value="1"/>
</dbReference>
<gene>
    <name evidence="5" type="ORF">K493DRAFT_86754</name>
</gene>
<protein>
    <recommendedName>
        <fullName evidence="7">Galactosyl transferase GMA12/MNN10 family protein</fullName>
    </recommendedName>
</protein>
<dbReference type="PANTHER" id="PTHR31306:SF4">
    <property type="entry name" value="ALPHA-1,2-GALACTOSYLTRANSFERASE"/>
    <property type="match status" value="1"/>
</dbReference>
<evidence type="ECO:0000256" key="4">
    <source>
        <dbReference type="SAM" id="Phobius"/>
    </source>
</evidence>
<dbReference type="InParanoid" id="A0A1Y1XGE1"/>
<evidence type="ECO:0008006" key="7">
    <source>
        <dbReference type="Google" id="ProtNLM"/>
    </source>
</evidence>
<accession>A0A1Y1XGE1</accession>
<organism evidence="5 6">
    <name type="scientific">Basidiobolus meristosporus CBS 931.73</name>
    <dbReference type="NCBI Taxonomy" id="1314790"/>
    <lineage>
        <taxon>Eukaryota</taxon>
        <taxon>Fungi</taxon>
        <taxon>Fungi incertae sedis</taxon>
        <taxon>Zoopagomycota</taxon>
        <taxon>Entomophthoromycotina</taxon>
        <taxon>Basidiobolomycetes</taxon>
        <taxon>Basidiobolales</taxon>
        <taxon>Basidiobolaceae</taxon>
        <taxon>Basidiobolus</taxon>
    </lineage>
</organism>
<dbReference type="InterPro" id="IPR008630">
    <property type="entry name" value="Glyco_trans_34"/>
</dbReference>
<name>A0A1Y1XGE1_9FUNG</name>
<comment type="similarity">
    <text evidence="1">Belongs to the glycosyltransferase 34 family.</text>
</comment>
<keyword evidence="4" id="KW-0812">Transmembrane</keyword>
<dbReference type="GO" id="GO:0006487">
    <property type="term" value="P:protein N-linked glycosylation"/>
    <property type="evidence" value="ECO:0007669"/>
    <property type="project" value="TreeGrafter"/>
</dbReference>
<evidence type="ECO:0000313" key="5">
    <source>
        <dbReference type="EMBL" id="ORX84783.1"/>
    </source>
</evidence>
<dbReference type="InterPro" id="IPR029044">
    <property type="entry name" value="Nucleotide-diphossugar_trans"/>
</dbReference>
<evidence type="ECO:0000256" key="3">
    <source>
        <dbReference type="ARBA" id="ARBA00022679"/>
    </source>
</evidence>
<dbReference type="GO" id="GO:0000139">
    <property type="term" value="C:Golgi membrane"/>
    <property type="evidence" value="ECO:0007669"/>
    <property type="project" value="TreeGrafter"/>
</dbReference>
<keyword evidence="4" id="KW-0472">Membrane</keyword>
<dbReference type="EMBL" id="MCFE01000602">
    <property type="protein sequence ID" value="ORX84783.1"/>
    <property type="molecule type" value="Genomic_DNA"/>
</dbReference>
<evidence type="ECO:0000256" key="2">
    <source>
        <dbReference type="ARBA" id="ARBA00022676"/>
    </source>
</evidence>
<keyword evidence="3" id="KW-0808">Transferase</keyword>
<proteinExistence type="inferred from homology"/>
<keyword evidence="2" id="KW-0328">Glycosyltransferase</keyword>
<evidence type="ECO:0000256" key="1">
    <source>
        <dbReference type="ARBA" id="ARBA00005664"/>
    </source>
</evidence>
<dbReference type="Pfam" id="PF05637">
    <property type="entry name" value="Glyco_transf_34"/>
    <property type="match status" value="1"/>
</dbReference>
<keyword evidence="6" id="KW-1185">Reference proteome</keyword>
<dbReference type="FunCoup" id="A0A1Y1XGE1">
    <property type="interactions" value="172"/>
</dbReference>
<dbReference type="OrthoDB" id="205108at2759"/>